<protein>
    <submittedName>
        <fullName evidence="2">Uncharacterized protein</fullName>
    </submittedName>
</protein>
<feature type="compositionally biased region" description="Basic and acidic residues" evidence="1">
    <location>
        <begin position="1"/>
        <end position="16"/>
    </location>
</feature>
<organism evidence="2 3">
    <name type="scientific">candidate division WWE3 bacterium CG_4_9_14_3_um_filter_39_7</name>
    <dbReference type="NCBI Taxonomy" id="1975080"/>
    <lineage>
        <taxon>Bacteria</taxon>
        <taxon>Katanobacteria</taxon>
    </lineage>
</organism>
<accession>A0A2M7X2E2</accession>
<proteinExistence type="predicted"/>
<dbReference type="InterPro" id="IPR027417">
    <property type="entry name" value="P-loop_NTPase"/>
</dbReference>
<feature type="region of interest" description="Disordered" evidence="1">
    <location>
        <begin position="1815"/>
        <end position="1850"/>
    </location>
</feature>
<dbReference type="Proteomes" id="UP000231195">
    <property type="component" value="Unassembled WGS sequence"/>
</dbReference>
<feature type="region of interest" description="Disordered" evidence="1">
    <location>
        <begin position="1"/>
        <end position="28"/>
    </location>
</feature>
<comment type="caution">
    <text evidence="2">The sequence shown here is derived from an EMBL/GenBank/DDBJ whole genome shotgun (WGS) entry which is preliminary data.</text>
</comment>
<dbReference type="SUPFAM" id="SSF52540">
    <property type="entry name" value="P-loop containing nucleoside triphosphate hydrolases"/>
    <property type="match status" value="1"/>
</dbReference>
<evidence type="ECO:0000313" key="2">
    <source>
        <dbReference type="EMBL" id="PJA40308.1"/>
    </source>
</evidence>
<name>A0A2M7X2E2_UNCKA</name>
<sequence>MHERTDPHQPRYRRPDSGPLLGATPETDPNLRRMRQAETQRRAEGVIDSEKAVMELAPTDRLGAFLGVRDNLAGEVGLPKGSLPASIFVPTSQLEGLMSELHSTTGALPRSGLIMPVGRAAARLSVVLAGLSNAHALAAKFGAHVVVEHPVNEQITGLFLPGQGLIVQGVPGQPRKIEAKSVSIPSSEGDFVTTPAERPQVIPTFPTGQLDSQSIATAQLNHKPLPEGAGDFMMIDLGINRDHRVLDELARRYSGRFVTIGQSGRFIILGNTAEQGLFNDVKRALGLNEARFPTFIGGGSVYRAAPGGYYRISGLTPEAIAHWQRDAAGDTLVTEALATALSPDNNDPASARLRKFGTVRTEPVGGDSNLHRVMDVSHKFEIDVSHAPRVIGTEAQRALDEVKKALEAPQIRAVIIVGEGGFGKSTILEKALESTRRRAHIAPTDAANMDTVGAGTGTVIDSVARMVRDDSKLSRDPIIKGGILSFADKPESERLQILADPRTAGPVLRQAANALRALSADVLGIEDLHFQGRSIETTHDLLRLFVFLNPAHKAVMTARQADVTERHAINSFVEEMERTYGPGCVKIVEAKGIDFENHADRRDYFQDCLIGTAAEGCKIDDDAAATIGRAAGRNPLYFRNIIAAVLTDKAYAIKDNTLTIEPEYLREKIAGLQTDDDHANFCANRLVNLERTGGQYGGALRKVIEFTALLGKISRENLIALIRDQTGIDHGDEAGMEQIEKLLDVLVQDRFLAQSGKGPTDEVVYFPVHHRIGEIILAAMTPEEQGERFRAIRTLLGAKLDSKSQAQLLRRRARHMSFDQMMTLLRTTSVDAEDANFVSQFAQAINSELHRAQERNSMAALYETAQNYLDIPLVREILEKVVRGEGVPLASSVAKLLLARATATPQLARPQEAAQSLRDLEAIKGAFPTLLPEADLLAARFSHVDLDLKLGRSRSATLAPIMTSLEEIYSTKLRTLIQAVASAKAEGRDTKELNAERVKTHMELLLYKLKYTYRQALDTPASQQDEEGRPLKELAFEKCTELYTTNRALIMQFNAFWIKAHGSPSPLAQEIIRIAEVSVSFEQEAASRLVPTQHSQSSGLDGRPVQRVWDETEINMPSSVTKSSMPRINGLIETSERMLQEASTHPTLFSPTAEVTLHRALGCLYMRTGRYDEARTITLAGYRKARSMHLHLEAIHILKEHLDAERLYCTTLVAQAPSIDHDGLVHAHPHPRIQNLVEVCGTYRNEAEDLVANLRRVSTDEREAAVTNFSELIAKVAETETIAHIATHYSAKRITHLQAVARGEGTSTTIEQTAEAQKELERIETTIAPLIQRAMDIFVELNGLLEGSQKNSAGTGRDVYDIVLHMAPIIATAKALNQLKPNAISPAEIVGNPSLPGLVSQRLLSGLLFATQKLHDGGLIQPAKITGAERLLRESITVEPDLPGFYAFFEEQILRRPDPTNIGTLNAEPHVRVLDEVSLKTPLAAKKERVTLMQEILTTAEQRAQALSRDTPLESAHNSGLVARLRLQMGETKAAETNLIKAYSAYQRCRNEVGMRKTLLELAECKRLGTIVRFKQPTPHNDGGLTMNKLTPELAQNLIETDTTLFETPSYTALFERAELPDEMIVTRLRLIGDIARSFMREKGDGTNLFTLVESASRRDVSELDPYTAETELNGYLPPEHVDTLLQEVAPKLQQAVNLFVLLNQRHGARDITESGETHLGELVMNTAPHMSAIFDIAMYLNHLKPGTLRLPEPVYNNGGLPLFNKKVTAFHSQLFVNMAQGYVPSPLLARDQEAVEELVLGRRFFDDQVRVVNNGSVGSPKKSASAAANQNGGPSEDDSTAPEMPAVKG</sequence>
<gene>
    <name evidence="2" type="ORF">CO179_02600</name>
</gene>
<evidence type="ECO:0000256" key="1">
    <source>
        <dbReference type="SAM" id="MobiDB-lite"/>
    </source>
</evidence>
<evidence type="ECO:0000313" key="3">
    <source>
        <dbReference type="Proteomes" id="UP000231195"/>
    </source>
</evidence>
<reference evidence="3" key="1">
    <citation type="submission" date="2017-09" db="EMBL/GenBank/DDBJ databases">
        <title>Depth-based differentiation of microbial function through sediment-hosted aquifers and enrichment of novel symbionts in the deep terrestrial subsurface.</title>
        <authorList>
            <person name="Probst A.J."/>
            <person name="Ladd B."/>
            <person name="Jarett J.K."/>
            <person name="Geller-Mcgrath D.E."/>
            <person name="Sieber C.M.K."/>
            <person name="Emerson J.B."/>
            <person name="Anantharaman K."/>
            <person name="Thomas B.C."/>
            <person name="Malmstrom R."/>
            <person name="Stieglmeier M."/>
            <person name="Klingl A."/>
            <person name="Woyke T."/>
            <person name="Ryan C.M."/>
            <person name="Banfield J.F."/>
        </authorList>
    </citation>
    <scope>NUCLEOTIDE SEQUENCE [LARGE SCALE GENOMIC DNA]</scope>
</reference>
<dbReference type="EMBL" id="PFWZ01000090">
    <property type="protein sequence ID" value="PJA40308.1"/>
    <property type="molecule type" value="Genomic_DNA"/>
</dbReference>